<dbReference type="PROSITE" id="PS00198">
    <property type="entry name" value="4FE4S_FER_1"/>
    <property type="match status" value="1"/>
</dbReference>
<sequence length="379" mass="41515">MAAINLGMPQLGPSSFDEAARQLNICNSCRYCAGYCPVWPALERRVDLTPADVTHLANLCHDCRDCYLACMYTPPHEFGVNPPKIFAEERTSTYHRFIWPAARVRDASGTVVAIVATAVVAALLAVLSWLSTNGTAFEATDGSAYAVIRHDLLLVLVSAPAVYALIVLAVAAARYWRFTHGPLGALMHGRSWIRALREALTLRHQTGADEGCTYPGDRPTMSRRVLHQFVMVGFFLTFLSTTAAAFEQYFLALLPPYPYASVPVISGLVGGVAQIVGCIGLLRLKRLSDPDQGTSVMRRADVSFLWSLIVLNGTGLLVLFTRTTPLFGEILVVHLAAVIVAFSVAPYTKFVHFIFRTLAIYKNVLEGQAQQTEPAQRAR</sequence>
<dbReference type="NCBIfam" id="TIGR02484">
    <property type="entry name" value="CitB"/>
    <property type="match status" value="1"/>
</dbReference>
<keyword evidence="3" id="KW-0411">Iron-sulfur</keyword>
<organism evidence="5 6">
    <name type="scientific">Gryllotalpicola protaetiae</name>
    <dbReference type="NCBI Taxonomy" id="2419771"/>
    <lineage>
        <taxon>Bacteria</taxon>
        <taxon>Bacillati</taxon>
        <taxon>Actinomycetota</taxon>
        <taxon>Actinomycetes</taxon>
        <taxon>Micrococcales</taxon>
        <taxon>Microbacteriaceae</taxon>
        <taxon>Gryllotalpicola</taxon>
    </lineage>
</organism>
<dbReference type="Proteomes" id="UP000275069">
    <property type="component" value="Chromosome"/>
</dbReference>
<dbReference type="InterPro" id="IPR036197">
    <property type="entry name" value="NarG-like_sf"/>
</dbReference>
<name>A0A387BKH6_9MICO</name>
<evidence type="ECO:0000313" key="6">
    <source>
        <dbReference type="Proteomes" id="UP000275069"/>
    </source>
</evidence>
<evidence type="ECO:0000256" key="1">
    <source>
        <dbReference type="ARBA" id="ARBA00022723"/>
    </source>
</evidence>
<evidence type="ECO:0000256" key="4">
    <source>
        <dbReference type="SAM" id="Phobius"/>
    </source>
</evidence>
<keyword evidence="4" id="KW-0472">Membrane</keyword>
<keyword evidence="4" id="KW-0812">Transmembrane</keyword>
<keyword evidence="2" id="KW-0408">Iron</keyword>
<dbReference type="OrthoDB" id="9779457at2"/>
<feature type="transmembrane region" description="Helical" evidence="4">
    <location>
        <begin position="152"/>
        <end position="173"/>
    </location>
</feature>
<protein>
    <submittedName>
        <fullName evidence="5">Tricarballylate utilization 4Fe-4S protein TcuB</fullName>
    </submittedName>
</protein>
<dbReference type="GO" id="GO:0046872">
    <property type="term" value="F:metal ion binding"/>
    <property type="evidence" value="ECO:0007669"/>
    <property type="project" value="UniProtKB-KW"/>
</dbReference>
<dbReference type="KEGG" id="gry:D7I44_06195"/>
<feature type="transmembrane region" description="Helical" evidence="4">
    <location>
        <begin position="225"/>
        <end position="246"/>
    </location>
</feature>
<gene>
    <name evidence="5" type="primary">tcuB</name>
    <name evidence="5" type="ORF">D7I44_06195</name>
</gene>
<evidence type="ECO:0000256" key="2">
    <source>
        <dbReference type="ARBA" id="ARBA00023004"/>
    </source>
</evidence>
<feature type="transmembrane region" description="Helical" evidence="4">
    <location>
        <begin position="258"/>
        <end position="282"/>
    </location>
</feature>
<evidence type="ECO:0000313" key="5">
    <source>
        <dbReference type="EMBL" id="AYG03158.1"/>
    </source>
</evidence>
<keyword evidence="6" id="KW-1185">Reference proteome</keyword>
<feature type="transmembrane region" description="Helical" evidence="4">
    <location>
        <begin position="302"/>
        <end position="320"/>
    </location>
</feature>
<accession>A0A387BKH6</accession>
<dbReference type="InterPro" id="IPR012830">
    <property type="entry name" value="Citrate_utilization_prot_B"/>
</dbReference>
<dbReference type="SUPFAM" id="SSF54862">
    <property type="entry name" value="4Fe-4S ferredoxins"/>
    <property type="match status" value="1"/>
</dbReference>
<reference evidence="5 6" key="1">
    <citation type="submission" date="2018-09" db="EMBL/GenBank/DDBJ databases">
        <title>Genome sequencing of strain 2DFW10M-5.</title>
        <authorList>
            <person name="Heo J."/>
            <person name="Kim S.-J."/>
            <person name="Kwon S.-W."/>
        </authorList>
    </citation>
    <scope>NUCLEOTIDE SEQUENCE [LARGE SCALE GENOMIC DNA]</scope>
    <source>
        <strain evidence="5 6">2DFW10M-5</strain>
    </source>
</reference>
<feature type="transmembrane region" description="Helical" evidence="4">
    <location>
        <begin position="326"/>
        <end position="347"/>
    </location>
</feature>
<dbReference type="SUPFAM" id="SSF103501">
    <property type="entry name" value="Respiratory nitrate reductase 1 gamma chain"/>
    <property type="match status" value="1"/>
</dbReference>
<dbReference type="AlphaFoldDB" id="A0A387BKH6"/>
<keyword evidence="1" id="KW-0479">Metal-binding</keyword>
<dbReference type="InterPro" id="IPR017900">
    <property type="entry name" value="4Fe4S_Fe_S_CS"/>
</dbReference>
<evidence type="ECO:0000256" key="3">
    <source>
        <dbReference type="ARBA" id="ARBA00023014"/>
    </source>
</evidence>
<keyword evidence="4" id="KW-1133">Transmembrane helix</keyword>
<dbReference type="GO" id="GO:0051536">
    <property type="term" value="F:iron-sulfur cluster binding"/>
    <property type="evidence" value="ECO:0007669"/>
    <property type="project" value="UniProtKB-KW"/>
</dbReference>
<dbReference type="Gene3D" id="1.20.950.20">
    <property type="entry name" value="Transmembrane di-heme cytochromes, Chain C"/>
    <property type="match status" value="1"/>
</dbReference>
<feature type="transmembrane region" description="Helical" evidence="4">
    <location>
        <begin position="111"/>
        <end position="132"/>
    </location>
</feature>
<proteinExistence type="predicted"/>
<dbReference type="EMBL" id="CP032624">
    <property type="protein sequence ID" value="AYG03158.1"/>
    <property type="molecule type" value="Genomic_DNA"/>
</dbReference>